<dbReference type="GO" id="GO:0005743">
    <property type="term" value="C:mitochondrial inner membrane"/>
    <property type="evidence" value="ECO:0007669"/>
    <property type="project" value="UniProtKB-SubCell"/>
</dbReference>
<dbReference type="EMBL" id="AK417323">
    <property type="protein sequence ID" value="BAN20538.1"/>
    <property type="molecule type" value="mRNA"/>
</dbReference>
<feature type="binding site" evidence="9">
    <location>
        <position position="211"/>
    </location>
    <ligand>
        <name>Cu cation</name>
        <dbReference type="ChEBI" id="CHEBI:23378"/>
    </ligand>
</feature>
<dbReference type="FunFam" id="3.40.30.10:FF:000013">
    <property type="entry name" value="Blast:Protein SCO1 homolog, mitochondrial"/>
    <property type="match status" value="1"/>
</dbReference>
<dbReference type="InterPro" id="IPR013766">
    <property type="entry name" value="Thioredoxin_domain"/>
</dbReference>
<dbReference type="AlphaFoldDB" id="R4WD18"/>
<dbReference type="InterPro" id="IPR036249">
    <property type="entry name" value="Thioredoxin-like_sf"/>
</dbReference>
<accession>R4WD18</accession>
<evidence type="ECO:0000256" key="10">
    <source>
        <dbReference type="PIRSR" id="PIRSR603782-2"/>
    </source>
</evidence>
<evidence type="ECO:0000259" key="11">
    <source>
        <dbReference type="PROSITE" id="PS51352"/>
    </source>
</evidence>
<dbReference type="PANTHER" id="PTHR12151:SF5">
    <property type="entry name" value="AT19154P"/>
    <property type="match status" value="1"/>
</dbReference>
<dbReference type="CDD" id="cd02968">
    <property type="entry name" value="SCO"/>
    <property type="match status" value="1"/>
</dbReference>
<dbReference type="SUPFAM" id="SSF52833">
    <property type="entry name" value="Thioredoxin-like"/>
    <property type="match status" value="1"/>
</dbReference>
<dbReference type="PANTHER" id="PTHR12151">
    <property type="entry name" value="ELECTRON TRANSPORT PROTIN SCO1/SENC FAMILY MEMBER"/>
    <property type="match status" value="1"/>
</dbReference>
<dbReference type="InterPro" id="IPR017276">
    <property type="entry name" value="Synth_of_cyt-c-oxidase_Sco1/2"/>
</dbReference>
<sequence>MSLFRNFYSFGRNSIFRLSNLPCKSVRSYSSLGSKENTRKSPITWKNLTLTGVFGAGALTFMLYLKGEKEKALALERKRQIGKAAIGGPFSLIDHNGKPVSSSDFLGKWLLIYFGFTHCPDVCPEEMEKLAAIVDILDAEKEYPIDVQPLFITVDPERDDINAISKYIKEFSSRLIGLTGTKEQISQACKNFRVYFSQGPKDDDNDYIVDHTIIIYLVSPEGEFLDYYGQNRTASEVAESVKINAAKYSLTNSKSLLANPFGTRSVFSS</sequence>
<evidence type="ECO:0000256" key="9">
    <source>
        <dbReference type="PIRSR" id="PIRSR037736-1"/>
    </source>
</evidence>
<dbReference type="PROSITE" id="PS51352">
    <property type="entry name" value="THIOREDOXIN_2"/>
    <property type="match status" value="1"/>
</dbReference>
<comment type="function">
    <text evidence="8">Copper metallochaperone essential for the synthesis and maturation of cytochrome c oxidase subunit II (MT-CO2/COX2) by facilitating the incorporation of copper into the Cu(A) site of MT-CO2/COX2.</text>
</comment>
<dbReference type="InterPro" id="IPR003782">
    <property type="entry name" value="SCO1/SenC"/>
</dbReference>
<comment type="subcellular location">
    <subcellularLocation>
        <location evidence="1 8">Mitochondrion inner membrane</location>
    </subcellularLocation>
</comment>
<keyword evidence="7" id="KW-0472">Membrane</keyword>
<keyword evidence="4 8" id="KW-0999">Mitochondrion inner membrane</keyword>
<evidence type="ECO:0000256" key="5">
    <source>
        <dbReference type="ARBA" id="ARBA00023008"/>
    </source>
</evidence>
<name>R4WD18_RIPPE</name>
<feature type="disulfide bond" description="Redox-active" evidence="10">
    <location>
        <begin position="119"/>
        <end position="123"/>
    </location>
</feature>
<feature type="domain" description="Thioredoxin" evidence="11">
    <location>
        <begin position="81"/>
        <end position="246"/>
    </location>
</feature>
<dbReference type="PIRSF" id="PIRSF037736">
    <property type="entry name" value="SCO1"/>
    <property type="match status" value="1"/>
</dbReference>
<keyword evidence="6 8" id="KW-0496">Mitochondrion</keyword>
<evidence type="ECO:0000256" key="8">
    <source>
        <dbReference type="PIRNR" id="PIRNR037736"/>
    </source>
</evidence>
<keyword evidence="10" id="KW-1015">Disulfide bond</keyword>
<feature type="binding site" evidence="9">
    <location>
        <position position="123"/>
    </location>
    <ligand>
        <name>Cu cation</name>
        <dbReference type="ChEBI" id="CHEBI:23378"/>
    </ligand>
</feature>
<organism evidence="12">
    <name type="scientific">Riptortus pedestris</name>
    <name type="common">Bean bug</name>
    <dbReference type="NCBI Taxonomy" id="329032"/>
    <lineage>
        <taxon>Eukaryota</taxon>
        <taxon>Metazoa</taxon>
        <taxon>Ecdysozoa</taxon>
        <taxon>Arthropoda</taxon>
        <taxon>Hexapoda</taxon>
        <taxon>Insecta</taxon>
        <taxon>Pterygota</taxon>
        <taxon>Neoptera</taxon>
        <taxon>Paraneoptera</taxon>
        <taxon>Hemiptera</taxon>
        <taxon>Heteroptera</taxon>
        <taxon>Panheteroptera</taxon>
        <taxon>Pentatomomorpha</taxon>
        <taxon>Coreoidea</taxon>
        <taxon>Alydidae</taxon>
        <taxon>Riptortus</taxon>
    </lineage>
</organism>
<dbReference type="GO" id="GO:0005507">
    <property type="term" value="F:copper ion binding"/>
    <property type="evidence" value="ECO:0007669"/>
    <property type="project" value="InterPro"/>
</dbReference>
<dbReference type="GO" id="GO:0016531">
    <property type="term" value="F:copper chaperone activity"/>
    <property type="evidence" value="ECO:0007669"/>
    <property type="project" value="InterPro"/>
</dbReference>
<evidence type="ECO:0000256" key="3">
    <source>
        <dbReference type="ARBA" id="ARBA00022723"/>
    </source>
</evidence>
<keyword evidence="5 8" id="KW-0186">Copper</keyword>
<evidence type="ECO:0000256" key="1">
    <source>
        <dbReference type="ARBA" id="ARBA00004273"/>
    </source>
</evidence>
<proteinExistence type="evidence at transcript level"/>
<keyword evidence="3 8" id="KW-0479">Metal-binding</keyword>
<protein>
    <submittedName>
        <fullName evidence="12">Synthesis of cytochrome c oxidase</fullName>
    </submittedName>
</protein>
<reference evidence="12" key="1">
    <citation type="journal article" date="2013" name="PLoS ONE">
        <title>Gene expression in gut symbiotic organ of stinkbug affected by extracellular bacterial symbiont.</title>
        <authorList>
            <person name="Futahashi R."/>
            <person name="Tanaka K."/>
            <person name="Tanahashi M."/>
            <person name="Nikoh N."/>
            <person name="Kikuchi Y."/>
            <person name="Lee B.L."/>
            <person name="Fukatsu T."/>
        </authorList>
    </citation>
    <scope>NUCLEOTIDE SEQUENCE</scope>
    <source>
        <tissue evidence="12">Midgut</tissue>
    </source>
</reference>
<evidence type="ECO:0000256" key="7">
    <source>
        <dbReference type="ARBA" id="ARBA00023136"/>
    </source>
</evidence>
<comment type="subunit">
    <text evidence="8">Homodimer.</text>
</comment>
<dbReference type="GO" id="GO:0006878">
    <property type="term" value="P:intracellular copper ion homeostasis"/>
    <property type="evidence" value="ECO:0007669"/>
    <property type="project" value="UniProtKB-UniRule"/>
</dbReference>
<dbReference type="Gene3D" id="3.40.30.10">
    <property type="entry name" value="Glutaredoxin"/>
    <property type="match status" value="1"/>
</dbReference>
<evidence type="ECO:0000256" key="2">
    <source>
        <dbReference type="ARBA" id="ARBA00010996"/>
    </source>
</evidence>
<evidence type="ECO:0000256" key="4">
    <source>
        <dbReference type="ARBA" id="ARBA00022792"/>
    </source>
</evidence>
<comment type="similarity">
    <text evidence="2 8">Belongs to the SCO1/2 family.</text>
</comment>
<keyword evidence="8" id="KW-0143">Chaperone</keyword>
<feature type="binding site" evidence="9">
    <location>
        <position position="119"/>
    </location>
    <ligand>
        <name>Cu cation</name>
        <dbReference type="ChEBI" id="CHEBI:23378"/>
    </ligand>
</feature>
<evidence type="ECO:0000313" key="12">
    <source>
        <dbReference type="EMBL" id="BAN20538.1"/>
    </source>
</evidence>
<evidence type="ECO:0000256" key="6">
    <source>
        <dbReference type="ARBA" id="ARBA00023128"/>
    </source>
</evidence>
<dbReference type="Pfam" id="PF02630">
    <property type="entry name" value="SCO1-SenC"/>
    <property type="match status" value="1"/>
</dbReference>
<dbReference type="GO" id="GO:0033617">
    <property type="term" value="P:mitochondrial respiratory chain complex IV assembly"/>
    <property type="evidence" value="ECO:0007669"/>
    <property type="project" value="TreeGrafter"/>
</dbReference>